<feature type="coiled-coil region" evidence="1">
    <location>
        <begin position="180"/>
        <end position="214"/>
    </location>
</feature>
<dbReference type="RefSeq" id="WP_037453441.1">
    <property type="nucleotide sequence ID" value="NZ_AVFL01000010.1"/>
</dbReference>
<name>W9H153_9PROT</name>
<comment type="caution">
    <text evidence="2">The sequence shown here is derived from an EMBL/GenBank/DDBJ whole genome shotgun (WGS) entry which is preliminary data.</text>
</comment>
<reference evidence="2 3" key="1">
    <citation type="submission" date="2013-08" db="EMBL/GenBank/DDBJ databases">
        <title>The genome sequence of Skermanella stibiiresistens.</title>
        <authorList>
            <person name="Zhu W."/>
            <person name="Wang G."/>
        </authorList>
    </citation>
    <scope>NUCLEOTIDE SEQUENCE [LARGE SCALE GENOMIC DNA]</scope>
    <source>
        <strain evidence="2 3">SB22</strain>
    </source>
</reference>
<dbReference type="EMBL" id="AVFL01000010">
    <property type="protein sequence ID" value="EWY39910.1"/>
    <property type="molecule type" value="Genomic_DNA"/>
</dbReference>
<proteinExistence type="predicted"/>
<keyword evidence="3" id="KW-1185">Reference proteome</keyword>
<organism evidence="2 3">
    <name type="scientific">Skermanella stibiiresistens SB22</name>
    <dbReference type="NCBI Taxonomy" id="1385369"/>
    <lineage>
        <taxon>Bacteria</taxon>
        <taxon>Pseudomonadati</taxon>
        <taxon>Pseudomonadota</taxon>
        <taxon>Alphaproteobacteria</taxon>
        <taxon>Rhodospirillales</taxon>
        <taxon>Azospirillaceae</taxon>
        <taxon>Skermanella</taxon>
    </lineage>
</organism>
<evidence type="ECO:0000256" key="1">
    <source>
        <dbReference type="SAM" id="Coils"/>
    </source>
</evidence>
<protein>
    <submittedName>
        <fullName evidence="2">Uncharacterized protein</fullName>
    </submittedName>
</protein>
<sequence>MGQIITEQGNGYRKAVAVIVQDVLKAHELLTRQRRQEAIDTLASLRSLIASVADAAELGRAQAKRDHEMLEHQKEELILRSNALFEQERETLRAIADLKRQITVDQANQQIVEKDEYALKVRIAEVSQRLNTAREHADELKKWFWVPGYGTYLAARTVIEGDVQVLISSQGEWESLIRADEDLRKVLARLEQALIKLERELVETEDRVQALAKIRQDIDLRKGEASRRLVMMMKVDDLFARLEVRISDIQSKVVDVADVVEQLQGNIVLSVDPDGREVLLSMRAALDSFATALDQGGTPRL</sequence>
<dbReference type="AlphaFoldDB" id="W9H153"/>
<accession>W9H153</accession>
<dbReference type="Proteomes" id="UP000019486">
    <property type="component" value="Unassembled WGS sequence"/>
</dbReference>
<keyword evidence="1" id="KW-0175">Coiled coil</keyword>
<gene>
    <name evidence="2" type="ORF">N825_04645</name>
</gene>
<evidence type="ECO:0000313" key="3">
    <source>
        <dbReference type="Proteomes" id="UP000019486"/>
    </source>
</evidence>
<dbReference type="OrthoDB" id="9996406at2"/>
<evidence type="ECO:0000313" key="2">
    <source>
        <dbReference type="EMBL" id="EWY39910.1"/>
    </source>
</evidence>